<dbReference type="Proteomes" id="UP000710385">
    <property type="component" value="Unassembled WGS sequence"/>
</dbReference>
<comment type="caution">
    <text evidence="4">The sequence shown here is derived from an EMBL/GenBank/DDBJ whole genome shotgun (WGS) entry which is preliminary data.</text>
</comment>
<reference evidence="4" key="1">
    <citation type="submission" date="2020-05" db="EMBL/GenBank/DDBJ databases">
        <title>High-Quality Genomes of Partial-Nitritation/Anammox System by Hierarchical Clustering Based Hybrid Assembly.</title>
        <authorList>
            <person name="Liu L."/>
            <person name="Wang Y."/>
            <person name="Che Y."/>
            <person name="Chen Y."/>
            <person name="Xia Y."/>
            <person name="Luo R."/>
            <person name="Cheng S.H."/>
            <person name="Zheng C."/>
            <person name="Zhang T."/>
        </authorList>
    </citation>
    <scope>NUCLEOTIDE SEQUENCE</scope>
    <source>
        <strain evidence="4">H1_PAT1</strain>
    </source>
</reference>
<accession>A0A928TQM0</accession>
<dbReference type="InterPro" id="IPR005182">
    <property type="entry name" value="YdbS-like_PH"/>
</dbReference>
<protein>
    <submittedName>
        <fullName evidence="4">PH domain-containing protein</fullName>
    </submittedName>
</protein>
<feature type="transmembrane region" description="Helical" evidence="2">
    <location>
        <begin position="24"/>
        <end position="50"/>
    </location>
</feature>
<feature type="transmembrane region" description="Helical" evidence="2">
    <location>
        <begin position="62"/>
        <end position="81"/>
    </location>
</feature>
<name>A0A928TQM0_UNCKA</name>
<feature type="region of interest" description="Disordered" evidence="1">
    <location>
        <begin position="177"/>
        <end position="202"/>
    </location>
</feature>
<keyword evidence="2" id="KW-1133">Transmembrane helix</keyword>
<evidence type="ECO:0000313" key="5">
    <source>
        <dbReference type="Proteomes" id="UP000710385"/>
    </source>
</evidence>
<dbReference type="EMBL" id="JABTTY010000001">
    <property type="protein sequence ID" value="MBE7525291.1"/>
    <property type="molecule type" value="Genomic_DNA"/>
</dbReference>
<evidence type="ECO:0000259" key="3">
    <source>
        <dbReference type="Pfam" id="PF03703"/>
    </source>
</evidence>
<gene>
    <name evidence="4" type="ORF">HS096_02800</name>
</gene>
<feature type="domain" description="YdbS-like PH" evidence="3">
    <location>
        <begin position="92"/>
        <end position="164"/>
    </location>
</feature>
<evidence type="ECO:0000313" key="4">
    <source>
        <dbReference type="EMBL" id="MBE7525291.1"/>
    </source>
</evidence>
<sequence length="202" mass="23499">MIDLSNLPTSRPGEENIFFLRRHWFVLIPILIAFAVVLSLPFAVYALLHIQYPLFFQAPERFTLYVLGSSMFFLYAWLFLFQNYIDWFLDIWIVTNHRIINIEQHGLFGRTMSELMLYNVQDVTSEVKGIIHTLFDYGVIHIQTAAETTRFVFEDIPHPNHVAKRVIELANEARVQHEREGNMPAQTPALGPRIVPPKTQTS</sequence>
<proteinExistence type="predicted"/>
<keyword evidence="2" id="KW-0472">Membrane</keyword>
<dbReference type="Pfam" id="PF03703">
    <property type="entry name" value="bPH_2"/>
    <property type="match status" value="1"/>
</dbReference>
<organism evidence="4 5">
    <name type="scientific">candidate division WWE3 bacterium</name>
    <dbReference type="NCBI Taxonomy" id="2053526"/>
    <lineage>
        <taxon>Bacteria</taxon>
        <taxon>Katanobacteria</taxon>
    </lineage>
</organism>
<evidence type="ECO:0000256" key="2">
    <source>
        <dbReference type="SAM" id="Phobius"/>
    </source>
</evidence>
<evidence type="ECO:0000256" key="1">
    <source>
        <dbReference type="SAM" id="MobiDB-lite"/>
    </source>
</evidence>
<dbReference type="PANTHER" id="PTHR37938:SF1">
    <property type="entry name" value="BLL0215 PROTEIN"/>
    <property type="match status" value="1"/>
</dbReference>
<keyword evidence="2" id="KW-0812">Transmembrane</keyword>
<dbReference type="AlphaFoldDB" id="A0A928TQM0"/>
<dbReference type="PANTHER" id="PTHR37938">
    <property type="entry name" value="BLL0215 PROTEIN"/>
    <property type="match status" value="1"/>
</dbReference>